<feature type="region of interest" description="Disordered" evidence="1">
    <location>
        <begin position="105"/>
        <end position="185"/>
    </location>
</feature>
<feature type="compositionally biased region" description="Low complexity" evidence="1">
    <location>
        <begin position="11"/>
        <end position="24"/>
    </location>
</feature>
<name>A0A0K8TCK2_LYGHE</name>
<proteinExistence type="predicted"/>
<accession>A0A0K8TCK2</accession>
<reference evidence="2" key="1">
    <citation type="submission" date="2014-09" db="EMBL/GenBank/DDBJ databases">
        <authorList>
            <person name="Magalhaes I.L.F."/>
            <person name="Oliveira U."/>
            <person name="Santos F.R."/>
            <person name="Vidigal T.H.D.A."/>
            <person name="Brescovit A.D."/>
            <person name="Santos A.J."/>
        </authorList>
    </citation>
    <scope>NUCLEOTIDE SEQUENCE</scope>
</reference>
<sequence>PLVVMSYRRTPSVGRPSSLYSSSPGFSGLSGLGGISSYSSGYGSSLSQSSPYLNGLSSSPSSYTSYGGTSSGYGTLHLPSVSSSSLGSSLAPMSPSVFSSLLNASLGGKSSRSSSPSTYRPSSYSISPTVRSPSSSRYPSRSSSFNRQLTRPSRKSDPVLTASTRSLASQKVMRVVESNQRHRQG</sequence>
<feature type="region of interest" description="Disordered" evidence="1">
    <location>
        <begin position="41"/>
        <end position="69"/>
    </location>
</feature>
<dbReference type="EMBL" id="GBRD01017958">
    <property type="protein sequence ID" value="JAG47869.1"/>
    <property type="molecule type" value="Transcribed_RNA"/>
</dbReference>
<protein>
    <submittedName>
        <fullName evidence="2">Uncharacterized protein</fullName>
    </submittedName>
</protein>
<feature type="region of interest" description="Disordered" evidence="1">
    <location>
        <begin position="1"/>
        <end position="24"/>
    </location>
</feature>
<dbReference type="AlphaFoldDB" id="A0A0K8TCK2"/>
<organism evidence="2">
    <name type="scientific">Lygus hesperus</name>
    <name type="common">Western plant bug</name>
    <dbReference type="NCBI Taxonomy" id="30085"/>
    <lineage>
        <taxon>Eukaryota</taxon>
        <taxon>Metazoa</taxon>
        <taxon>Ecdysozoa</taxon>
        <taxon>Arthropoda</taxon>
        <taxon>Hexapoda</taxon>
        <taxon>Insecta</taxon>
        <taxon>Pterygota</taxon>
        <taxon>Neoptera</taxon>
        <taxon>Paraneoptera</taxon>
        <taxon>Hemiptera</taxon>
        <taxon>Heteroptera</taxon>
        <taxon>Panheteroptera</taxon>
        <taxon>Cimicomorpha</taxon>
        <taxon>Miridae</taxon>
        <taxon>Mirini</taxon>
        <taxon>Lygus</taxon>
    </lineage>
</organism>
<feature type="compositionally biased region" description="Low complexity" evidence="1">
    <location>
        <begin position="110"/>
        <end position="144"/>
    </location>
</feature>
<evidence type="ECO:0000313" key="2">
    <source>
        <dbReference type="EMBL" id="JAG63244.1"/>
    </source>
</evidence>
<evidence type="ECO:0000256" key="1">
    <source>
        <dbReference type="SAM" id="MobiDB-lite"/>
    </source>
</evidence>
<feature type="non-terminal residue" evidence="2">
    <location>
        <position position="1"/>
    </location>
</feature>
<dbReference type="EMBL" id="GBRD01002577">
    <property type="protein sequence ID" value="JAG63244.1"/>
    <property type="molecule type" value="Transcribed_RNA"/>
</dbReference>